<gene>
    <name evidence="2" type="ORF">UFOVP693_7</name>
</gene>
<dbReference type="EMBL" id="LR796650">
    <property type="protein sequence ID" value="CAB4157137.1"/>
    <property type="molecule type" value="Genomic_DNA"/>
</dbReference>
<protein>
    <submittedName>
        <fullName evidence="2">Phage-like element PBSX protein, XkdF</fullName>
    </submittedName>
</protein>
<accession>A0A6J5NEB8</accession>
<evidence type="ECO:0000313" key="2">
    <source>
        <dbReference type="EMBL" id="CAB4157137.1"/>
    </source>
</evidence>
<name>A0A6J5NEB8_9CAUD</name>
<reference evidence="2" key="1">
    <citation type="submission" date="2020-04" db="EMBL/GenBank/DDBJ databases">
        <authorList>
            <person name="Chiriac C."/>
            <person name="Salcher M."/>
            <person name="Ghai R."/>
            <person name="Kavagutti S V."/>
        </authorList>
    </citation>
    <scope>NUCLEOTIDE SEQUENCE</scope>
</reference>
<evidence type="ECO:0000259" key="1">
    <source>
        <dbReference type="Pfam" id="PF14550"/>
    </source>
</evidence>
<feature type="domain" description="Phage-like element PBSX protein XkdF" evidence="1">
    <location>
        <begin position="331"/>
        <end position="451"/>
    </location>
</feature>
<organism evidence="2">
    <name type="scientific">uncultured Caudovirales phage</name>
    <dbReference type="NCBI Taxonomy" id="2100421"/>
    <lineage>
        <taxon>Viruses</taxon>
        <taxon>Duplodnaviria</taxon>
        <taxon>Heunggongvirae</taxon>
        <taxon>Uroviricota</taxon>
        <taxon>Caudoviricetes</taxon>
        <taxon>Peduoviridae</taxon>
        <taxon>Maltschvirus</taxon>
        <taxon>Maltschvirus maltsch</taxon>
    </lineage>
</organism>
<sequence length="478" mass="54340">MEKNIINLEIIEDLVESGVSAISFVDVPAIEKDWMAFKAEKFVNPTAGESEDEFIPRCIAKLVGDEGYDTDQAAAICYSTYKEKMNIDPNPCWEGYEPYGLKDDGTPNCIPVKNKKEKFAESYTDYPEAAVNAAKRALAWAEENGWGDCGMGPGKARANQLANREPISRETIARMAAFERHKQNSDTPYGEGCGKLMYDAWGSQAGIDWAQRKLKQIDKEKMSYDTGALPPYVDETAKKKKDQYALMGIPLPRGEKVILQAEDQDYDRGLIVELLPEGGYNVEYWFNEPTNIVPSEIKVDGELITDAGTTTYLGYHPELYAEKLSKLFFASEDQQIVVGPAMIPDLEILRKDDKGKPYYVRFSREVVQKVAEKFMMELRNHDTNIQHDATDPAHSFVMESWIVENEEDKANSLYGFEVPVGTWMVKMRVQDPETWRQIKAGKLKGFSIEGNFMSEEDYEAYKKDRQLYDRIKKILKSV</sequence>
<dbReference type="Pfam" id="PF14550">
    <property type="entry name" value="Peptidase_S78_2"/>
    <property type="match status" value="1"/>
</dbReference>
<dbReference type="InterPro" id="IPR027924">
    <property type="entry name" value="XkdF"/>
</dbReference>
<proteinExistence type="predicted"/>